<feature type="signal peptide" evidence="2">
    <location>
        <begin position="1"/>
        <end position="22"/>
    </location>
</feature>
<evidence type="ECO:0000256" key="2">
    <source>
        <dbReference type="SAM" id="SignalP"/>
    </source>
</evidence>
<keyword evidence="4" id="KW-1185">Reference proteome</keyword>
<dbReference type="SUPFAM" id="SSF51126">
    <property type="entry name" value="Pectin lyase-like"/>
    <property type="match status" value="2"/>
</dbReference>
<evidence type="ECO:0000313" key="3">
    <source>
        <dbReference type="EMBL" id="VGO19801.1"/>
    </source>
</evidence>
<dbReference type="Gene3D" id="2.160.20.20">
    <property type="match status" value="1"/>
</dbReference>
<dbReference type="InterPro" id="IPR012332">
    <property type="entry name" value="Autotransporter_pectin_lyase_C"/>
</dbReference>
<dbReference type="InterPro" id="IPR013425">
    <property type="entry name" value="Autotrns_rpt"/>
</dbReference>
<dbReference type="Pfam" id="PF12951">
    <property type="entry name" value="PATR"/>
    <property type="match status" value="6"/>
</dbReference>
<keyword evidence="1 2" id="KW-0732">Signal</keyword>
<dbReference type="RefSeq" id="WP_136061244.1">
    <property type="nucleotide sequence ID" value="NZ_CAAHFH010000001.1"/>
</dbReference>
<accession>A0A6C2UK63</accession>
<dbReference type="NCBIfam" id="TIGR02601">
    <property type="entry name" value="autotrns_rpt"/>
    <property type="match status" value="3"/>
</dbReference>
<evidence type="ECO:0000313" key="4">
    <source>
        <dbReference type="Proteomes" id="UP000346198"/>
    </source>
</evidence>
<dbReference type="InterPro" id="IPR011050">
    <property type="entry name" value="Pectin_lyase_fold/virulence"/>
</dbReference>
<feature type="chain" id="PRO_5025575092" evidence="2">
    <location>
        <begin position="23"/>
        <end position="1372"/>
    </location>
</feature>
<protein>
    <submittedName>
        <fullName evidence="3">Adhesin BmaC autotransporter</fullName>
    </submittedName>
</protein>
<proteinExistence type="predicted"/>
<evidence type="ECO:0000256" key="1">
    <source>
        <dbReference type="ARBA" id="ARBA00022729"/>
    </source>
</evidence>
<name>A0A6C2UK63_9BACT</name>
<organism evidence="3 4">
    <name type="scientific">Pontiella sulfatireligans</name>
    <dbReference type="NCBI Taxonomy" id="2750658"/>
    <lineage>
        <taxon>Bacteria</taxon>
        <taxon>Pseudomonadati</taxon>
        <taxon>Kiritimatiellota</taxon>
        <taxon>Kiritimatiellia</taxon>
        <taxon>Kiritimatiellales</taxon>
        <taxon>Pontiellaceae</taxon>
        <taxon>Pontiella</taxon>
    </lineage>
</organism>
<dbReference type="EMBL" id="CAAHFH010000001">
    <property type="protein sequence ID" value="VGO19801.1"/>
    <property type="molecule type" value="Genomic_DNA"/>
</dbReference>
<reference evidence="3 4" key="1">
    <citation type="submission" date="2019-04" db="EMBL/GenBank/DDBJ databases">
        <authorList>
            <person name="Van Vliet M D."/>
        </authorList>
    </citation>
    <scope>NUCLEOTIDE SEQUENCE [LARGE SCALE GENOMIC DNA]</scope>
    <source>
        <strain evidence="3 4">F21</strain>
    </source>
</reference>
<gene>
    <name evidence="3" type="primary">bmaC_1</name>
    <name evidence="3" type="ORF">SCARR_01861</name>
</gene>
<dbReference type="Proteomes" id="UP000346198">
    <property type="component" value="Unassembled WGS sequence"/>
</dbReference>
<sequence>MMMLTKRALIPALLAVAAGAFAADIVWSNAPSSALWTNTANWTEGTMPVAGDTALFNNAGGADDTIDLTGISSAIKYLYFDGASVDSYTIGSGGAGSQTLTLDSAGIGVAAVQMNGTSGADQIIDANLAYTSGGHLNNFSTQTLTVNGDVSQSTGWFTINGADGSTIKLLGNNNSVASGVSVKTGGTVELNSMNSKPVYVAGGTLKLNNAMAFSLLGMGNANTEDRNSILDVSSSGYTQNGDIIYSADTDFANTALIHGGDITMANWKKIDVADNTLISGAELTISNNITTSGVNKHGDGTLRLAGDNSGIASMYLREGTVQVDSDANLNSGVIQMGYADTTGTLEFTGGTGTIDNAIRVGSTTAGTGGGTILANGSGAVTFSANTATHADASGARTLTLGGSNTDDNTFSGAIYNTDSDSEVSLTKADSGTWVLGGANGYTGTTTVEEGTLKLGADNRIHDSSVLVVESGGTFDMNSFNETIGGLSGSGLITNTLDTTAGKNLVVNQDIDTTFSGRIDYNEPGNNKYLGLVKKGTGTLTLTGDNNFNNVAIQGGTVAINSDDALGHNNWSDQIGGNSTDGTLEFVGGNDIAYNNKYSIGNPNATTDTAGGTFKASLTDGAKVVVSGNMDTHKPTVDRTLTLAGISTADNELTDDLNDFTTGGGKLNIVKQDAGKWILSGNSTRTGTTDIQAGRLDVTGSEASAITVQNGATLGGEGSSSANVTIGNGSGAGILAIDGSTAGAFSTTADLDTQNGVSVLVEKAGIGTFKVIDYGTWNDSTDDFSINAGGVQASGRGETFADSGTGITLDMGFASRTWSGGGANPTFWDNGTTLNWTEDDQKFFDGDAVTFGDTGAGTVALQGNVDVAGVTFNNASGNSYALSGNQLATTDGISIDGTGDVTISSVIAGNGGLTKTGNSDGSTLTLNAANTYTGGTTLSAGYTVVGNSQAFGSGDVRFEDLDGDNNLPVITLTDGVNVANALTVANDGWTKKIQVASGGANTAEWSGDISILETAGPADNGWVQFNAGGVGQELKVSGDITGTNIKLGSTGVLNLTGNNSLDGISMINWGSTLRAGSDTALGGALVQMREHSTIQLTDGVTIADGTSVFVENRGALQKVIEIVDMNNGVAESATFNGNIFVDEKTAGDFRVNASDASDTITLGGTIGGTNATGLVATGAGTKILAGSNTYNGTTTVQDGLLVINGDNSAATGDVTVNSGAALGGSGIIGGATTVAGALNPGNSPGTLTFNEDLTLTSTSVTTLEIDSLTLFDILANDGGDTITFEDGASIVFDTTGYTAVYGETFQVLDNWNDIAGTLANLTITGTEDLGSGLSLDTSDLLVDGSVTVIPEPAVITLIVALGGTMIFIKRLVS</sequence>